<dbReference type="PANTHER" id="PTHR33446:SF2">
    <property type="entry name" value="PROTEIN TONB"/>
    <property type="match status" value="1"/>
</dbReference>
<keyword evidence="8 11" id="KW-1133">Transmembrane helix</keyword>
<accession>A0ABS6RZJ6</accession>
<evidence type="ECO:0000259" key="12">
    <source>
        <dbReference type="PROSITE" id="PS52015"/>
    </source>
</evidence>
<keyword evidence="3" id="KW-0813">Transport</keyword>
<evidence type="ECO:0000256" key="7">
    <source>
        <dbReference type="ARBA" id="ARBA00022927"/>
    </source>
</evidence>
<dbReference type="InterPro" id="IPR006260">
    <property type="entry name" value="TonB/TolA_C"/>
</dbReference>
<feature type="compositionally biased region" description="Polar residues" evidence="10">
    <location>
        <begin position="193"/>
        <end position="204"/>
    </location>
</feature>
<dbReference type="NCBIfam" id="TIGR01352">
    <property type="entry name" value="tonB_Cterm"/>
    <property type="match status" value="1"/>
</dbReference>
<reference evidence="13 14" key="1">
    <citation type="journal article" date="2020" name="J Geophys Res Biogeosci">
        <title>Magnetotaxis as an Adaptation to Enable Bacterial Shuttling of Microbial Sulfur and Sulfur Cycling Across Aquatic Oxic#Anoxic Interfaces.</title>
        <authorList>
            <person name="Li J."/>
            <person name="Liu P."/>
            <person name="Wang J."/>
            <person name="Roberts A.P."/>
            <person name="Pan Y."/>
        </authorList>
    </citation>
    <scope>NUCLEOTIDE SEQUENCE [LARGE SCALE GENOMIC DNA]</scope>
    <source>
        <strain evidence="13 14">MYR-1_YQ</strain>
    </source>
</reference>
<feature type="region of interest" description="Disordered" evidence="10">
    <location>
        <begin position="183"/>
        <end position="204"/>
    </location>
</feature>
<evidence type="ECO:0000256" key="2">
    <source>
        <dbReference type="ARBA" id="ARBA00006555"/>
    </source>
</evidence>
<dbReference type="SUPFAM" id="SSF74653">
    <property type="entry name" value="TolA/TonB C-terminal domain"/>
    <property type="match status" value="1"/>
</dbReference>
<dbReference type="InterPro" id="IPR051045">
    <property type="entry name" value="TonB-dependent_transducer"/>
</dbReference>
<feature type="compositionally biased region" description="Basic and acidic residues" evidence="10">
    <location>
        <begin position="183"/>
        <end position="192"/>
    </location>
</feature>
<feature type="compositionally biased region" description="Basic and acidic residues" evidence="10">
    <location>
        <begin position="62"/>
        <end position="76"/>
    </location>
</feature>
<feature type="transmembrane region" description="Helical" evidence="11">
    <location>
        <begin position="6"/>
        <end position="24"/>
    </location>
</feature>
<evidence type="ECO:0000256" key="6">
    <source>
        <dbReference type="ARBA" id="ARBA00022692"/>
    </source>
</evidence>
<evidence type="ECO:0000256" key="3">
    <source>
        <dbReference type="ARBA" id="ARBA00022448"/>
    </source>
</evidence>
<evidence type="ECO:0000256" key="9">
    <source>
        <dbReference type="ARBA" id="ARBA00023136"/>
    </source>
</evidence>
<dbReference type="PANTHER" id="PTHR33446">
    <property type="entry name" value="PROTEIN TONB-RELATED"/>
    <property type="match status" value="1"/>
</dbReference>
<dbReference type="Gene3D" id="3.30.1150.10">
    <property type="match status" value="1"/>
</dbReference>
<dbReference type="PROSITE" id="PS52015">
    <property type="entry name" value="TONB_CTD"/>
    <property type="match status" value="1"/>
</dbReference>
<evidence type="ECO:0000256" key="11">
    <source>
        <dbReference type="SAM" id="Phobius"/>
    </source>
</evidence>
<keyword evidence="9 11" id="KW-0472">Membrane</keyword>
<dbReference type="Proteomes" id="UP001196980">
    <property type="component" value="Unassembled WGS sequence"/>
</dbReference>
<feature type="region of interest" description="Disordered" evidence="10">
    <location>
        <begin position="31"/>
        <end position="171"/>
    </location>
</feature>
<dbReference type="RefSeq" id="WP_218251852.1">
    <property type="nucleotide sequence ID" value="NZ_JABXWD010000084.1"/>
</dbReference>
<evidence type="ECO:0000256" key="4">
    <source>
        <dbReference type="ARBA" id="ARBA00022475"/>
    </source>
</evidence>
<feature type="compositionally biased region" description="Low complexity" evidence="10">
    <location>
        <begin position="129"/>
        <end position="140"/>
    </location>
</feature>
<comment type="similarity">
    <text evidence="2">Belongs to the TonB family.</text>
</comment>
<feature type="domain" description="TonB C-terminal" evidence="12">
    <location>
        <begin position="216"/>
        <end position="309"/>
    </location>
</feature>
<evidence type="ECO:0000256" key="8">
    <source>
        <dbReference type="ARBA" id="ARBA00022989"/>
    </source>
</evidence>
<organism evidence="13 14">
    <name type="scientific">Candidatus Magnetobacterium casense</name>
    <dbReference type="NCBI Taxonomy" id="1455061"/>
    <lineage>
        <taxon>Bacteria</taxon>
        <taxon>Pseudomonadati</taxon>
        <taxon>Nitrospirota</taxon>
        <taxon>Thermodesulfovibrionia</taxon>
        <taxon>Thermodesulfovibrionales</taxon>
        <taxon>Candidatus Magnetobacteriaceae</taxon>
        <taxon>Candidatus Magnetobacterium</taxon>
    </lineage>
</organism>
<keyword evidence="4" id="KW-1003">Cell membrane</keyword>
<evidence type="ECO:0000256" key="1">
    <source>
        <dbReference type="ARBA" id="ARBA00004383"/>
    </source>
</evidence>
<proteinExistence type="inferred from homology"/>
<keyword evidence="6 11" id="KW-0812">Transmembrane</keyword>
<evidence type="ECO:0000313" key="13">
    <source>
        <dbReference type="EMBL" id="MBV6341223.1"/>
    </source>
</evidence>
<gene>
    <name evidence="13" type="ORF">HWQ67_06455</name>
</gene>
<evidence type="ECO:0000256" key="5">
    <source>
        <dbReference type="ARBA" id="ARBA00022519"/>
    </source>
</evidence>
<evidence type="ECO:0000313" key="14">
    <source>
        <dbReference type="Proteomes" id="UP001196980"/>
    </source>
</evidence>
<comment type="subcellular location">
    <subcellularLocation>
        <location evidence="1">Cell inner membrane</location>
        <topology evidence="1">Single-pass membrane protein</topology>
        <orientation evidence="1">Periplasmic side</orientation>
    </subcellularLocation>
</comment>
<protein>
    <submittedName>
        <fullName evidence="13">TonB family protein</fullName>
    </submittedName>
</protein>
<sequence length="309" mass="34242">MFKRYLAISMAVHILVVFLLLFVIKPKRPTPKYTKDKPLIAQIVPPEPKPAPQTNIPPATKPHPDKRSSSAPEAKKSPPSVSAKPPESPHKPSPPKPKVYEPDRPIAKAPQPPAPPLQTTPKGLEAPAPKESVPSNVVVPVAPPTPEKTEGSQAYPPAPPKKPSTPSLGNLFDSDVIEKHAMASRKKDETTRHSANTSDNKNNSLSLDVDDMRYAIYMRRVKDNIESVWQYPQAEARKKIYGDLYISFTINKNGTLGTVEVVRTSGHKALDEAAVRSIRDAAPFWPLPEEWGKESFTIRGHFVYNMYTF</sequence>
<keyword evidence="14" id="KW-1185">Reference proteome</keyword>
<dbReference type="InterPro" id="IPR037682">
    <property type="entry name" value="TonB_C"/>
</dbReference>
<comment type="caution">
    <text evidence="13">The sequence shown here is derived from an EMBL/GenBank/DDBJ whole genome shotgun (WGS) entry which is preliminary data.</text>
</comment>
<dbReference type="Pfam" id="PF03544">
    <property type="entry name" value="TonB_C"/>
    <property type="match status" value="1"/>
</dbReference>
<keyword evidence="5" id="KW-0997">Cell inner membrane</keyword>
<keyword evidence="7" id="KW-0653">Protein transport</keyword>
<dbReference type="EMBL" id="JABXWD010000084">
    <property type="protein sequence ID" value="MBV6341223.1"/>
    <property type="molecule type" value="Genomic_DNA"/>
</dbReference>
<evidence type="ECO:0000256" key="10">
    <source>
        <dbReference type="SAM" id="MobiDB-lite"/>
    </source>
</evidence>
<name>A0ABS6RZJ6_9BACT</name>